<evidence type="ECO:0000313" key="2">
    <source>
        <dbReference type="EMBL" id="GBP63946.1"/>
    </source>
</evidence>
<protein>
    <submittedName>
        <fullName evidence="2">Uncharacterized protein</fullName>
    </submittedName>
</protein>
<gene>
    <name evidence="2" type="ORF">EVAR_40197_1</name>
</gene>
<evidence type="ECO:0000256" key="1">
    <source>
        <dbReference type="SAM" id="MobiDB-lite"/>
    </source>
</evidence>
<evidence type="ECO:0000313" key="3">
    <source>
        <dbReference type="Proteomes" id="UP000299102"/>
    </source>
</evidence>
<keyword evidence="3" id="KW-1185">Reference proteome</keyword>
<proteinExistence type="predicted"/>
<organism evidence="2 3">
    <name type="scientific">Eumeta variegata</name>
    <name type="common">Bagworm moth</name>
    <name type="synonym">Eumeta japonica</name>
    <dbReference type="NCBI Taxonomy" id="151549"/>
    <lineage>
        <taxon>Eukaryota</taxon>
        <taxon>Metazoa</taxon>
        <taxon>Ecdysozoa</taxon>
        <taxon>Arthropoda</taxon>
        <taxon>Hexapoda</taxon>
        <taxon>Insecta</taxon>
        <taxon>Pterygota</taxon>
        <taxon>Neoptera</taxon>
        <taxon>Endopterygota</taxon>
        <taxon>Lepidoptera</taxon>
        <taxon>Glossata</taxon>
        <taxon>Ditrysia</taxon>
        <taxon>Tineoidea</taxon>
        <taxon>Psychidae</taxon>
        <taxon>Oiketicinae</taxon>
        <taxon>Eumeta</taxon>
    </lineage>
</organism>
<dbReference type="EMBL" id="BGZK01000883">
    <property type="protein sequence ID" value="GBP63946.1"/>
    <property type="molecule type" value="Genomic_DNA"/>
</dbReference>
<name>A0A4C1XJ54_EUMVA</name>
<dbReference type="Proteomes" id="UP000299102">
    <property type="component" value="Unassembled WGS sequence"/>
</dbReference>
<sequence>MERGNGLAGGHHRPCVDTLNPRGVTSASLTTRVGRRYLTEEEPMEGLGGYRNFRSVVETQQRKFLLHVRTL</sequence>
<feature type="region of interest" description="Disordered" evidence="1">
    <location>
        <begin position="1"/>
        <end position="23"/>
    </location>
</feature>
<comment type="caution">
    <text evidence="2">The sequence shown here is derived from an EMBL/GenBank/DDBJ whole genome shotgun (WGS) entry which is preliminary data.</text>
</comment>
<accession>A0A4C1XJ54</accession>
<dbReference type="AlphaFoldDB" id="A0A4C1XJ54"/>
<reference evidence="2 3" key="1">
    <citation type="journal article" date="2019" name="Commun. Biol.">
        <title>The bagworm genome reveals a unique fibroin gene that provides high tensile strength.</title>
        <authorList>
            <person name="Kono N."/>
            <person name="Nakamura H."/>
            <person name="Ohtoshi R."/>
            <person name="Tomita M."/>
            <person name="Numata K."/>
            <person name="Arakawa K."/>
        </authorList>
    </citation>
    <scope>NUCLEOTIDE SEQUENCE [LARGE SCALE GENOMIC DNA]</scope>
</reference>